<evidence type="ECO:0000256" key="1">
    <source>
        <dbReference type="ARBA" id="ARBA00023015"/>
    </source>
</evidence>
<protein>
    <submittedName>
        <fullName evidence="5">Helix-turn-helix transcriptional regulator</fullName>
    </submittedName>
</protein>
<evidence type="ECO:0000259" key="4">
    <source>
        <dbReference type="PROSITE" id="PS51118"/>
    </source>
</evidence>
<evidence type="ECO:0000313" key="5">
    <source>
        <dbReference type="EMBL" id="QDP81301.1"/>
    </source>
</evidence>
<proteinExistence type="predicted"/>
<dbReference type="InterPro" id="IPR011991">
    <property type="entry name" value="ArsR-like_HTH"/>
</dbReference>
<dbReference type="KEGG" id="nod:FOH10_23860"/>
<reference evidence="5 6" key="1">
    <citation type="submission" date="2019-07" db="EMBL/GenBank/DDBJ databases">
        <title>Complete Genome Sequence and Methylome Analysis of Nocardia otitidis-caviarum NEB252.</title>
        <authorList>
            <person name="Fomenkov A."/>
            <person name="Anton B.P."/>
            <person name="Vincze T."/>
            <person name="Roberts R.J."/>
        </authorList>
    </citation>
    <scope>NUCLEOTIDE SEQUENCE [LARGE SCALE GENOMIC DNA]</scope>
    <source>
        <strain evidence="5 6">NEB252</strain>
    </source>
</reference>
<dbReference type="SUPFAM" id="SSF46785">
    <property type="entry name" value="Winged helix' DNA-binding domain"/>
    <property type="match status" value="1"/>
</dbReference>
<dbReference type="EMBL" id="CP041695">
    <property type="protein sequence ID" value="QDP81301.1"/>
    <property type="molecule type" value="Genomic_DNA"/>
</dbReference>
<dbReference type="AlphaFoldDB" id="A0A516NQY2"/>
<keyword evidence="3" id="KW-0804">Transcription</keyword>
<dbReference type="PANTHER" id="PTHR33204:SF18">
    <property type="entry name" value="TRANSCRIPTIONAL REGULATORY PROTEIN"/>
    <property type="match status" value="1"/>
</dbReference>
<dbReference type="PROSITE" id="PS51118">
    <property type="entry name" value="HTH_HXLR"/>
    <property type="match status" value="1"/>
</dbReference>
<dbReference type="InterPro" id="IPR036388">
    <property type="entry name" value="WH-like_DNA-bd_sf"/>
</dbReference>
<sequence>MFERHVVSCVGPYGRSVRGSYDRIAAGSPHLRSRRLRVLSAVLVTATLRRPFVAHQTVGYASAELLGSCRRPDPAPGPDCPVELTLAVLRGRWTPLIVGELVHGPRGFSDLARALPSLSDKVLSDRLTQLTGAGVIERRRTPGWPARVCYTLTERGHALVPVLQALWDWAHALGDHQPHHQTVLRGGVIGYAVLAADSRPYNARRY</sequence>
<organism evidence="5 6">
    <name type="scientific">Nocardia otitidiscaviarum</name>
    <dbReference type="NCBI Taxonomy" id="1823"/>
    <lineage>
        <taxon>Bacteria</taxon>
        <taxon>Bacillati</taxon>
        <taxon>Actinomycetota</taxon>
        <taxon>Actinomycetes</taxon>
        <taxon>Mycobacteriales</taxon>
        <taxon>Nocardiaceae</taxon>
        <taxon>Nocardia</taxon>
    </lineage>
</organism>
<dbReference type="InterPro" id="IPR002577">
    <property type="entry name" value="HTH_HxlR"/>
</dbReference>
<dbReference type="Pfam" id="PF01638">
    <property type="entry name" value="HxlR"/>
    <property type="match status" value="1"/>
</dbReference>
<evidence type="ECO:0000256" key="3">
    <source>
        <dbReference type="ARBA" id="ARBA00023163"/>
    </source>
</evidence>
<accession>A0A516NQY2</accession>
<gene>
    <name evidence="5" type="ORF">FOH10_23860</name>
</gene>
<dbReference type="Proteomes" id="UP000317039">
    <property type="component" value="Chromosome"/>
</dbReference>
<evidence type="ECO:0000256" key="2">
    <source>
        <dbReference type="ARBA" id="ARBA00023125"/>
    </source>
</evidence>
<dbReference type="PANTHER" id="PTHR33204">
    <property type="entry name" value="TRANSCRIPTIONAL REGULATOR, MARR FAMILY"/>
    <property type="match status" value="1"/>
</dbReference>
<dbReference type="CDD" id="cd00090">
    <property type="entry name" value="HTH_ARSR"/>
    <property type="match status" value="1"/>
</dbReference>
<dbReference type="Gene3D" id="1.10.10.10">
    <property type="entry name" value="Winged helix-like DNA-binding domain superfamily/Winged helix DNA-binding domain"/>
    <property type="match status" value="1"/>
</dbReference>
<name>A0A516NQY2_9NOCA</name>
<keyword evidence="1" id="KW-0805">Transcription regulation</keyword>
<feature type="domain" description="HTH hxlR-type" evidence="4">
    <location>
        <begin position="80"/>
        <end position="178"/>
    </location>
</feature>
<dbReference type="InterPro" id="IPR036390">
    <property type="entry name" value="WH_DNA-bd_sf"/>
</dbReference>
<evidence type="ECO:0000313" key="6">
    <source>
        <dbReference type="Proteomes" id="UP000317039"/>
    </source>
</evidence>
<dbReference type="GO" id="GO:0003677">
    <property type="term" value="F:DNA binding"/>
    <property type="evidence" value="ECO:0007669"/>
    <property type="project" value="UniProtKB-KW"/>
</dbReference>
<keyword evidence="2" id="KW-0238">DNA-binding</keyword>